<evidence type="ECO:0000256" key="4">
    <source>
        <dbReference type="ARBA" id="ARBA00022723"/>
    </source>
</evidence>
<dbReference type="PRINTS" id="PR00371">
    <property type="entry name" value="FPNCR"/>
</dbReference>
<keyword evidence="2" id="KW-0285">Flavoprotein</keyword>
<dbReference type="Proteomes" id="UP000221024">
    <property type="component" value="Unassembled WGS sequence"/>
</dbReference>
<keyword evidence="7" id="KW-0408">Iron</keyword>
<evidence type="ECO:0000313" key="10">
    <source>
        <dbReference type="EMBL" id="PEN08360.1"/>
    </source>
</evidence>
<dbReference type="RefSeq" id="WP_098061399.1">
    <property type="nucleotide sequence ID" value="NZ_PDEP01000003.1"/>
</dbReference>
<comment type="caution">
    <text evidence="10">The sequence shown here is derived from an EMBL/GenBank/DDBJ whole genome shotgun (WGS) entry which is preliminary data.</text>
</comment>
<dbReference type="InterPro" id="IPR039261">
    <property type="entry name" value="FNR_nucleotide-bd"/>
</dbReference>
<keyword evidence="4" id="KW-0479">Metal-binding</keyword>
<name>A0A2H3NNF0_9BACT</name>
<evidence type="ECO:0000313" key="11">
    <source>
        <dbReference type="Proteomes" id="UP000221024"/>
    </source>
</evidence>
<evidence type="ECO:0000256" key="6">
    <source>
        <dbReference type="ARBA" id="ARBA00023002"/>
    </source>
</evidence>
<protein>
    <submittedName>
        <fullName evidence="10">Phenol hydroxylase</fullName>
    </submittedName>
</protein>
<evidence type="ECO:0000256" key="5">
    <source>
        <dbReference type="ARBA" id="ARBA00022827"/>
    </source>
</evidence>
<gene>
    <name evidence="10" type="ORF">CRI93_04390</name>
</gene>
<evidence type="ECO:0000256" key="3">
    <source>
        <dbReference type="ARBA" id="ARBA00022714"/>
    </source>
</evidence>
<dbReference type="Pfam" id="PF00175">
    <property type="entry name" value="NAD_binding_1"/>
    <property type="match status" value="1"/>
</dbReference>
<dbReference type="InterPro" id="IPR017927">
    <property type="entry name" value="FAD-bd_FR_type"/>
</dbReference>
<evidence type="ECO:0000259" key="9">
    <source>
        <dbReference type="PROSITE" id="PS51384"/>
    </source>
</evidence>
<dbReference type="InterPro" id="IPR008333">
    <property type="entry name" value="Cbr1-like_FAD-bd_dom"/>
</dbReference>
<dbReference type="InterPro" id="IPR001709">
    <property type="entry name" value="Flavoprot_Pyr_Nucl_cyt_Rdtase"/>
</dbReference>
<reference evidence="10 11" key="1">
    <citation type="submission" date="2017-10" db="EMBL/GenBank/DDBJ databases">
        <title>Draft genome of Longimonas halophila.</title>
        <authorList>
            <person name="Goh K.M."/>
            <person name="Shamsir M.S."/>
            <person name="Lim S.W."/>
        </authorList>
    </citation>
    <scope>NUCLEOTIDE SEQUENCE [LARGE SCALE GENOMIC DNA]</scope>
    <source>
        <strain evidence="10 11">KCTC 42399</strain>
    </source>
</reference>
<dbReference type="SUPFAM" id="SSF52343">
    <property type="entry name" value="Ferredoxin reductase-like, C-terminal NADP-linked domain"/>
    <property type="match status" value="1"/>
</dbReference>
<sequence length="236" mass="26478">MPDDTIETTLTSIHQMTPRVKQYVLQAPGHTFNYKPGQHVRIAIRQDGDLVQRPYTPVSLPGTDTIALGIKKYDDGTLSTYMDEREMGDTIEIIPPGGNLHLRDTDRDVVFLSTGTGITPMTAMLKQYLREGTGQAAFLYGERTQEDIMYRETLDHLSADHANLRVFYSLSHEEWDGPTGFVQTHIKDALGTDFDDPHYYICGIPPMVVETEDVLKNEHGVAEDAIFTEGWESSAV</sequence>
<keyword evidence="3" id="KW-0001">2Fe-2S</keyword>
<dbReference type="GO" id="GO:0046872">
    <property type="term" value="F:metal ion binding"/>
    <property type="evidence" value="ECO:0007669"/>
    <property type="project" value="UniProtKB-KW"/>
</dbReference>
<dbReference type="GO" id="GO:0016491">
    <property type="term" value="F:oxidoreductase activity"/>
    <property type="evidence" value="ECO:0007669"/>
    <property type="project" value="UniProtKB-KW"/>
</dbReference>
<proteinExistence type="predicted"/>
<keyword evidence="11" id="KW-1185">Reference proteome</keyword>
<feature type="domain" description="FAD-binding FR-type" evidence="9">
    <location>
        <begin position="3"/>
        <end position="103"/>
    </location>
</feature>
<dbReference type="InterPro" id="IPR050415">
    <property type="entry name" value="MRET"/>
</dbReference>
<dbReference type="Gene3D" id="2.40.30.10">
    <property type="entry name" value="Translation factors"/>
    <property type="match status" value="1"/>
</dbReference>
<dbReference type="EMBL" id="PDEP01000003">
    <property type="protein sequence ID" value="PEN08360.1"/>
    <property type="molecule type" value="Genomic_DNA"/>
</dbReference>
<dbReference type="Gene3D" id="3.40.50.80">
    <property type="entry name" value="Nucleotide-binding domain of ferredoxin-NADP reductase (FNR) module"/>
    <property type="match status" value="1"/>
</dbReference>
<evidence type="ECO:0000256" key="2">
    <source>
        <dbReference type="ARBA" id="ARBA00022630"/>
    </source>
</evidence>
<evidence type="ECO:0000256" key="1">
    <source>
        <dbReference type="ARBA" id="ARBA00001974"/>
    </source>
</evidence>
<dbReference type="CDD" id="cd00322">
    <property type="entry name" value="FNR_like"/>
    <property type="match status" value="1"/>
</dbReference>
<accession>A0A2H3NNF0</accession>
<dbReference type="PRINTS" id="PR00406">
    <property type="entry name" value="CYTB5RDTASE"/>
</dbReference>
<dbReference type="SUPFAM" id="SSF63380">
    <property type="entry name" value="Riboflavin synthase domain-like"/>
    <property type="match status" value="1"/>
</dbReference>
<dbReference type="Pfam" id="PF00970">
    <property type="entry name" value="FAD_binding_6"/>
    <property type="match status" value="1"/>
</dbReference>
<keyword evidence="5" id="KW-0274">FAD</keyword>
<dbReference type="OrthoDB" id="9789468at2"/>
<dbReference type="GO" id="GO:0051537">
    <property type="term" value="F:2 iron, 2 sulfur cluster binding"/>
    <property type="evidence" value="ECO:0007669"/>
    <property type="project" value="UniProtKB-KW"/>
</dbReference>
<keyword evidence="6" id="KW-0560">Oxidoreductase</keyword>
<dbReference type="PANTHER" id="PTHR47354:SF6">
    <property type="entry name" value="NADH OXIDOREDUCTASE HCR"/>
    <property type="match status" value="1"/>
</dbReference>
<organism evidence="10 11">
    <name type="scientific">Longimonas halophila</name>
    <dbReference type="NCBI Taxonomy" id="1469170"/>
    <lineage>
        <taxon>Bacteria</taxon>
        <taxon>Pseudomonadati</taxon>
        <taxon>Rhodothermota</taxon>
        <taxon>Rhodothermia</taxon>
        <taxon>Rhodothermales</taxon>
        <taxon>Salisaetaceae</taxon>
        <taxon>Longimonas</taxon>
    </lineage>
</organism>
<dbReference type="PANTHER" id="PTHR47354">
    <property type="entry name" value="NADH OXIDOREDUCTASE HCR"/>
    <property type="match status" value="1"/>
</dbReference>
<comment type="cofactor">
    <cofactor evidence="1">
        <name>FAD</name>
        <dbReference type="ChEBI" id="CHEBI:57692"/>
    </cofactor>
</comment>
<dbReference type="PROSITE" id="PS51384">
    <property type="entry name" value="FAD_FR"/>
    <property type="match status" value="1"/>
</dbReference>
<dbReference type="InterPro" id="IPR001433">
    <property type="entry name" value="OxRdtase_FAD/NAD-bd"/>
</dbReference>
<dbReference type="AlphaFoldDB" id="A0A2H3NNF0"/>
<evidence type="ECO:0000256" key="8">
    <source>
        <dbReference type="ARBA" id="ARBA00023014"/>
    </source>
</evidence>
<dbReference type="InterPro" id="IPR017938">
    <property type="entry name" value="Riboflavin_synthase-like_b-brl"/>
</dbReference>
<keyword evidence="8" id="KW-0411">Iron-sulfur</keyword>
<evidence type="ECO:0000256" key="7">
    <source>
        <dbReference type="ARBA" id="ARBA00023004"/>
    </source>
</evidence>